<reference evidence="3 4" key="1">
    <citation type="submission" date="2019-10" db="EMBL/GenBank/DDBJ databases">
        <title>Georgenia wutianyii sp. nov. and Georgenia yuyongxinii sp. nov. isolated from plateau pika (Ochotona curzoniae) in the Qinghai-Tibet plateau of China.</title>
        <authorList>
            <person name="Tian Z."/>
        </authorList>
    </citation>
    <scope>NUCLEOTIDE SEQUENCE [LARGE SCALE GENOMIC DNA]</scope>
    <source>
        <strain evidence="3 4">JCM 19765</strain>
    </source>
</reference>
<keyword evidence="2" id="KW-0472">Membrane</keyword>
<proteinExistence type="predicted"/>
<feature type="transmembrane region" description="Helical" evidence="2">
    <location>
        <begin position="147"/>
        <end position="164"/>
    </location>
</feature>
<comment type="caution">
    <text evidence="3">The sequence shown here is derived from an EMBL/GenBank/DDBJ whole genome shotgun (WGS) entry which is preliminary data.</text>
</comment>
<feature type="transmembrane region" description="Helical" evidence="2">
    <location>
        <begin position="213"/>
        <end position="234"/>
    </location>
</feature>
<dbReference type="OrthoDB" id="3784740at2"/>
<protein>
    <submittedName>
        <fullName evidence="3">Uncharacterized protein</fullName>
    </submittedName>
</protein>
<dbReference type="EMBL" id="WHPC01000170">
    <property type="protein sequence ID" value="MPV39139.1"/>
    <property type="molecule type" value="Genomic_DNA"/>
</dbReference>
<evidence type="ECO:0000256" key="2">
    <source>
        <dbReference type="SAM" id="Phobius"/>
    </source>
</evidence>
<name>A0A6N7EM01_9MICO</name>
<dbReference type="AlphaFoldDB" id="A0A6N7EM01"/>
<evidence type="ECO:0000313" key="3">
    <source>
        <dbReference type="EMBL" id="MPV39139.1"/>
    </source>
</evidence>
<keyword evidence="2" id="KW-1133">Transmembrane helix</keyword>
<dbReference type="RefSeq" id="WP_152193804.1">
    <property type="nucleotide sequence ID" value="NZ_VUKD01000001.1"/>
</dbReference>
<gene>
    <name evidence="3" type="ORF">GB881_19220</name>
</gene>
<sequence>MDQRGYTGGAPVGTLPDLAPATVPPPGRTATVVRVLIAVGLVLGWANSFMQPVERSVDHLLQELADGRVTELTIERPPDLPDAQAQGQWRVEWSGEGRPGYAYYEFNSLDGMPEVDEGAEILTAADASPSPVSVTVRQDYFGPTGTVWHPVTIAALAVLLLLVLGPQPRLATKWAWFWLAMTAAPLWLVFVLLEPTPLGARRPAPLPARRLTGGWAFLISITLLPFALGLLPGYDELFR</sequence>
<organism evidence="3 4">
    <name type="scientific">Georgenia subflava</name>
    <dbReference type="NCBI Taxonomy" id="1622177"/>
    <lineage>
        <taxon>Bacteria</taxon>
        <taxon>Bacillati</taxon>
        <taxon>Actinomycetota</taxon>
        <taxon>Actinomycetes</taxon>
        <taxon>Micrococcales</taxon>
        <taxon>Bogoriellaceae</taxon>
        <taxon>Georgenia</taxon>
    </lineage>
</organism>
<keyword evidence="4" id="KW-1185">Reference proteome</keyword>
<feature type="transmembrane region" description="Helical" evidence="2">
    <location>
        <begin position="176"/>
        <end position="193"/>
    </location>
</feature>
<accession>A0A6N7EM01</accession>
<dbReference type="Proteomes" id="UP000437709">
    <property type="component" value="Unassembled WGS sequence"/>
</dbReference>
<feature type="region of interest" description="Disordered" evidence="1">
    <location>
        <begin position="1"/>
        <end position="20"/>
    </location>
</feature>
<keyword evidence="2" id="KW-0812">Transmembrane</keyword>
<feature type="compositionally biased region" description="Gly residues" evidence="1">
    <location>
        <begin position="1"/>
        <end position="11"/>
    </location>
</feature>
<evidence type="ECO:0000313" key="4">
    <source>
        <dbReference type="Proteomes" id="UP000437709"/>
    </source>
</evidence>
<evidence type="ECO:0000256" key="1">
    <source>
        <dbReference type="SAM" id="MobiDB-lite"/>
    </source>
</evidence>